<sequence>MDLKDITRGLRGGDETRKGDQSRTTADARPGAAQSSTSDPAEATTNRTDSASDDATDPDRDDEHVCSFCQAEFDADRGVCPECDAEIVFRGTR</sequence>
<keyword evidence="3" id="KW-1185">Reference proteome</keyword>
<dbReference type="AlphaFoldDB" id="A0ABD5WIM4"/>
<evidence type="ECO:0008006" key="4">
    <source>
        <dbReference type="Google" id="ProtNLM"/>
    </source>
</evidence>
<evidence type="ECO:0000313" key="2">
    <source>
        <dbReference type="EMBL" id="MFC7078983.1"/>
    </source>
</evidence>
<feature type="compositionally biased region" description="Basic and acidic residues" evidence="1">
    <location>
        <begin position="1"/>
        <end position="21"/>
    </location>
</feature>
<accession>A0ABD5WIM4</accession>
<protein>
    <recommendedName>
        <fullName evidence="4">Rubrerythrin-like domain-containing protein</fullName>
    </recommendedName>
</protein>
<comment type="caution">
    <text evidence="2">The sequence shown here is derived from an EMBL/GenBank/DDBJ whole genome shotgun (WGS) entry which is preliminary data.</text>
</comment>
<feature type="compositionally biased region" description="Polar residues" evidence="1">
    <location>
        <begin position="33"/>
        <end position="46"/>
    </location>
</feature>
<organism evidence="2 3">
    <name type="scientific">Halorussus caseinilyticus</name>
    <dbReference type="NCBI Taxonomy" id="3034025"/>
    <lineage>
        <taxon>Archaea</taxon>
        <taxon>Methanobacteriati</taxon>
        <taxon>Methanobacteriota</taxon>
        <taxon>Stenosarchaea group</taxon>
        <taxon>Halobacteria</taxon>
        <taxon>Halobacteriales</taxon>
        <taxon>Haladaptataceae</taxon>
        <taxon>Halorussus</taxon>
    </lineage>
</organism>
<name>A0ABD5WIM4_9EURY</name>
<gene>
    <name evidence="2" type="ORF">ACFQJ6_01405</name>
</gene>
<proteinExistence type="predicted"/>
<reference evidence="2 3" key="1">
    <citation type="journal article" date="2019" name="Int. J. Syst. Evol. Microbiol.">
        <title>The Global Catalogue of Microorganisms (GCM) 10K type strain sequencing project: providing services to taxonomists for standard genome sequencing and annotation.</title>
        <authorList>
            <consortium name="The Broad Institute Genomics Platform"/>
            <consortium name="The Broad Institute Genome Sequencing Center for Infectious Disease"/>
            <person name="Wu L."/>
            <person name="Ma J."/>
        </authorList>
    </citation>
    <scope>NUCLEOTIDE SEQUENCE [LARGE SCALE GENOMIC DNA]</scope>
    <source>
        <strain evidence="2 3">DT72</strain>
    </source>
</reference>
<feature type="region of interest" description="Disordered" evidence="1">
    <location>
        <begin position="1"/>
        <end position="62"/>
    </location>
</feature>
<evidence type="ECO:0000256" key="1">
    <source>
        <dbReference type="SAM" id="MobiDB-lite"/>
    </source>
</evidence>
<dbReference type="RefSeq" id="WP_276282303.1">
    <property type="nucleotide sequence ID" value="NZ_CP119810.1"/>
</dbReference>
<dbReference type="EMBL" id="JBHSZH010000001">
    <property type="protein sequence ID" value="MFC7078983.1"/>
    <property type="molecule type" value="Genomic_DNA"/>
</dbReference>
<evidence type="ECO:0000313" key="3">
    <source>
        <dbReference type="Proteomes" id="UP001596407"/>
    </source>
</evidence>
<dbReference type="Proteomes" id="UP001596407">
    <property type="component" value="Unassembled WGS sequence"/>
</dbReference>
<dbReference type="GeneID" id="79305429"/>